<dbReference type="GO" id="GO:0005524">
    <property type="term" value="F:ATP binding"/>
    <property type="evidence" value="ECO:0007669"/>
    <property type="project" value="InterPro"/>
</dbReference>
<evidence type="ECO:0000259" key="3">
    <source>
        <dbReference type="Pfam" id="PF07728"/>
    </source>
</evidence>
<dbReference type="GO" id="GO:0007018">
    <property type="term" value="P:microtubule-based movement"/>
    <property type="evidence" value="ECO:0007669"/>
    <property type="project" value="InterPro"/>
</dbReference>
<proteinExistence type="inferred from homology"/>
<evidence type="ECO:0000256" key="1">
    <source>
        <dbReference type="ARBA" id="ARBA00008887"/>
    </source>
</evidence>
<dbReference type="PANTHER" id="PTHR46532:SF4">
    <property type="entry name" value="AAA+ ATPASE DOMAIN-CONTAINING PROTEIN"/>
    <property type="match status" value="1"/>
</dbReference>
<dbReference type="InterPro" id="IPR011704">
    <property type="entry name" value="ATPase_dyneun-rel_AAA"/>
</dbReference>
<evidence type="ECO:0000259" key="5">
    <source>
        <dbReference type="Pfam" id="PF17852"/>
    </source>
</evidence>
<protein>
    <recommendedName>
        <fullName evidence="8">AAA_6 domain-containing protein</fullName>
    </recommendedName>
</protein>
<dbReference type="SUPFAM" id="SSF52540">
    <property type="entry name" value="P-loop containing nucleoside triphosphate hydrolases"/>
    <property type="match status" value="2"/>
</dbReference>
<feature type="domain" description="Dynein heavy chain AAA 5 extension" evidence="5">
    <location>
        <begin position="330"/>
        <end position="454"/>
    </location>
</feature>
<dbReference type="EMBL" id="UZAL01034450">
    <property type="protein sequence ID" value="VDP65400.1"/>
    <property type="molecule type" value="Genomic_DNA"/>
</dbReference>
<comment type="similarity">
    <text evidence="1">Belongs to the dynein heavy chain family.</text>
</comment>
<keyword evidence="7" id="KW-1185">Reference proteome</keyword>
<sequence>MPEQEILIQSVMETMVPKLVAEDIPLLYSLLNDVFPGVHYSQSAMEKLRCELRRVCEEMYLVYDESGLDNQNGSDGAVQLPGGNSGASLWVQKVLQLYQITCIHHGLMMVGPSGSGKSTAWRVLLKALERVEGVEGVAHVIDPKSISKESLYGCLDPNTREWSDGLFTHILRKIIDSIRGESFKRQWIIFDGDVDPEWVENLNSVLDDNKLLTLPNGERLSIPPNVRIMFEVQDLRYATLATVSRCGMVWFSDDVVSPELVMQHFLLQLQNVRIDEGEEEALGFGAATATTVPSSPSSSRHPSLIDDTPPTNVAVSASMQLQRDIASILTPFFAEGGLVARCLEYAKDLEHIMDFMPLRSLTSLFSILKQCTRSILAYNVTHPDFPMSLDKVESYVTKCLITGIIWSLCGDGKLHVREQLGSYIREITTVPMPPSGTPVIDYEVALSGEWQPWAQKVPVIEIETHKITSMDVVVPTLDTVRHEALLYMWLAEHRPMILCGPPGSGKTMTLFR</sequence>
<evidence type="ECO:0000259" key="4">
    <source>
        <dbReference type="Pfam" id="PF12774"/>
    </source>
</evidence>
<dbReference type="InterPro" id="IPR027417">
    <property type="entry name" value="P-loop_NTPase"/>
</dbReference>
<dbReference type="InterPro" id="IPR035699">
    <property type="entry name" value="AAA_6"/>
</dbReference>
<dbReference type="Gene3D" id="3.40.50.300">
    <property type="entry name" value="P-loop containing nucleotide triphosphate hydrolases"/>
    <property type="match status" value="2"/>
</dbReference>
<evidence type="ECO:0000313" key="6">
    <source>
        <dbReference type="EMBL" id="VDP65400.1"/>
    </source>
</evidence>
<reference evidence="6 7" key="1">
    <citation type="submission" date="2018-11" db="EMBL/GenBank/DDBJ databases">
        <authorList>
            <consortium name="Pathogen Informatics"/>
        </authorList>
    </citation>
    <scope>NUCLEOTIDE SEQUENCE [LARGE SCALE GENOMIC DNA]</scope>
    <source>
        <strain>Denwood</strain>
        <strain evidence="7">Zambia</strain>
    </source>
</reference>
<dbReference type="PANTHER" id="PTHR46532">
    <property type="entry name" value="MALE FERTILITY FACTOR KL5"/>
    <property type="match status" value="1"/>
</dbReference>
<dbReference type="GO" id="GO:0016887">
    <property type="term" value="F:ATP hydrolysis activity"/>
    <property type="evidence" value="ECO:0007669"/>
    <property type="project" value="InterPro"/>
</dbReference>
<dbReference type="GO" id="GO:0045505">
    <property type="term" value="F:dynein intermediate chain binding"/>
    <property type="evidence" value="ECO:0007669"/>
    <property type="project" value="InterPro"/>
</dbReference>
<feature type="domain" description="Dynein heavy chain hydrolytic ATP-binding dynein motor region" evidence="4">
    <location>
        <begin position="2"/>
        <end position="63"/>
    </location>
</feature>
<dbReference type="Pfam" id="PF07728">
    <property type="entry name" value="AAA_5"/>
    <property type="match status" value="1"/>
</dbReference>
<dbReference type="InterPro" id="IPR026983">
    <property type="entry name" value="DHC"/>
</dbReference>
<evidence type="ECO:0000313" key="7">
    <source>
        <dbReference type="Proteomes" id="UP000269396"/>
    </source>
</evidence>
<feature type="region of interest" description="Disordered" evidence="2">
    <location>
        <begin position="288"/>
        <end position="307"/>
    </location>
</feature>
<dbReference type="Proteomes" id="UP000269396">
    <property type="component" value="Unassembled WGS sequence"/>
</dbReference>
<evidence type="ECO:0000256" key="2">
    <source>
        <dbReference type="SAM" id="MobiDB-lite"/>
    </source>
</evidence>
<dbReference type="Gene3D" id="1.10.472.130">
    <property type="match status" value="1"/>
</dbReference>
<dbReference type="AlphaFoldDB" id="A0A3P8FHK6"/>
<feature type="compositionally biased region" description="Low complexity" evidence="2">
    <location>
        <begin position="288"/>
        <end position="302"/>
    </location>
</feature>
<dbReference type="GO" id="GO:0005858">
    <property type="term" value="C:axonemal dynein complex"/>
    <property type="evidence" value="ECO:0007669"/>
    <property type="project" value="TreeGrafter"/>
</dbReference>
<dbReference type="Pfam" id="PF17852">
    <property type="entry name" value="Dynein_AAA_lid"/>
    <property type="match status" value="1"/>
</dbReference>
<dbReference type="FunFam" id="3.40.50.300:FF:000517">
    <property type="entry name" value="Cytoplasmic dynein heavy chain 1"/>
    <property type="match status" value="1"/>
</dbReference>
<organism evidence="6 7">
    <name type="scientific">Schistosoma mattheei</name>
    <dbReference type="NCBI Taxonomy" id="31246"/>
    <lineage>
        <taxon>Eukaryota</taxon>
        <taxon>Metazoa</taxon>
        <taxon>Spiralia</taxon>
        <taxon>Lophotrochozoa</taxon>
        <taxon>Platyhelminthes</taxon>
        <taxon>Trematoda</taxon>
        <taxon>Digenea</taxon>
        <taxon>Strigeidida</taxon>
        <taxon>Schistosomatoidea</taxon>
        <taxon>Schistosomatidae</taxon>
        <taxon>Schistosoma</taxon>
    </lineage>
</organism>
<accession>A0A3P8FHK6</accession>
<dbReference type="GO" id="GO:0051959">
    <property type="term" value="F:dynein light intermediate chain binding"/>
    <property type="evidence" value="ECO:0007669"/>
    <property type="project" value="InterPro"/>
</dbReference>
<dbReference type="Pfam" id="PF12774">
    <property type="entry name" value="AAA_6"/>
    <property type="match status" value="1"/>
</dbReference>
<name>A0A3P8FHK6_9TREM</name>
<dbReference type="Gene3D" id="1.10.8.710">
    <property type="match status" value="1"/>
</dbReference>
<dbReference type="FunFam" id="1.10.472.130:FF:000002">
    <property type="entry name" value="Cytoplasmic dynein heavy chain 1"/>
    <property type="match status" value="1"/>
</dbReference>
<feature type="domain" description="ATPase dynein-related AAA" evidence="3">
    <location>
        <begin position="107"/>
        <end position="243"/>
    </location>
</feature>
<evidence type="ECO:0008006" key="8">
    <source>
        <dbReference type="Google" id="ProtNLM"/>
    </source>
</evidence>
<gene>
    <name evidence="6" type="ORF">SMTD_LOCUS14272</name>
</gene>
<dbReference type="Pfam" id="PF12775">
    <property type="entry name" value="AAA_7"/>
    <property type="match status" value="1"/>
</dbReference>
<dbReference type="InterPro" id="IPR041466">
    <property type="entry name" value="Dynein_AAA5_ext"/>
</dbReference>
<dbReference type="InterPro" id="IPR043157">
    <property type="entry name" value="Dynein_AAA1S"/>
</dbReference>